<keyword evidence="3" id="KW-1185">Reference proteome</keyword>
<gene>
    <name evidence="2" type="ORF">GCM10010251_88900</name>
</gene>
<protein>
    <submittedName>
        <fullName evidence="2">Uncharacterized protein</fullName>
    </submittedName>
</protein>
<dbReference type="Proteomes" id="UP000658320">
    <property type="component" value="Unassembled WGS sequence"/>
</dbReference>
<sequence>MRADRLLSLLLRPQSRGRMTGHLQDAARHPGRLGGRVLQHPGLVGGGGQAGGGAGAQLDDRRHHGQCGEWQGDRGHRTARRREPDRPSAPAGQRDPLPGA</sequence>
<reference evidence="2" key="2">
    <citation type="submission" date="2020-09" db="EMBL/GenBank/DDBJ databases">
        <authorList>
            <person name="Sun Q."/>
            <person name="Ohkuma M."/>
        </authorList>
    </citation>
    <scope>NUCLEOTIDE SEQUENCE</scope>
    <source>
        <strain evidence="2">JCM 4346</strain>
    </source>
</reference>
<proteinExistence type="predicted"/>
<organism evidence="2 3">
    <name type="scientific">Streptomyces aurantiogriseus</name>
    <dbReference type="NCBI Taxonomy" id="66870"/>
    <lineage>
        <taxon>Bacteria</taxon>
        <taxon>Bacillati</taxon>
        <taxon>Actinomycetota</taxon>
        <taxon>Actinomycetes</taxon>
        <taxon>Kitasatosporales</taxon>
        <taxon>Streptomycetaceae</taxon>
        <taxon>Streptomyces</taxon>
    </lineage>
</organism>
<feature type="region of interest" description="Disordered" evidence="1">
    <location>
        <begin position="40"/>
        <end position="100"/>
    </location>
</feature>
<evidence type="ECO:0000313" key="2">
    <source>
        <dbReference type="EMBL" id="GGR58282.1"/>
    </source>
</evidence>
<reference evidence="2" key="1">
    <citation type="journal article" date="2014" name="Int. J. Syst. Evol. Microbiol.">
        <title>Complete genome sequence of Corynebacterium casei LMG S-19264T (=DSM 44701T), isolated from a smear-ripened cheese.</title>
        <authorList>
            <consortium name="US DOE Joint Genome Institute (JGI-PGF)"/>
            <person name="Walter F."/>
            <person name="Albersmeier A."/>
            <person name="Kalinowski J."/>
            <person name="Ruckert C."/>
        </authorList>
    </citation>
    <scope>NUCLEOTIDE SEQUENCE</scope>
    <source>
        <strain evidence="2">JCM 4346</strain>
    </source>
</reference>
<evidence type="ECO:0000256" key="1">
    <source>
        <dbReference type="SAM" id="MobiDB-lite"/>
    </source>
</evidence>
<feature type="compositionally biased region" description="Gly residues" evidence="1">
    <location>
        <begin position="43"/>
        <end position="55"/>
    </location>
</feature>
<feature type="compositionally biased region" description="Basic and acidic residues" evidence="1">
    <location>
        <begin position="71"/>
        <end position="86"/>
    </location>
</feature>
<evidence type="ECO:0000313" key="3">
    <source>
        <dbReference type="Proteomes" id="UP000658320"/>
    </source>
</evidence>
<dbReference type="AlphaFoldDB" id="A0A918L026"/>
<name>A0A918L026_9ACTN</name>
<accession>A0A918L026</accession>
<dbReference type="EMBL" id="BMSX01000035">
    <property type="protein sequence ID" value="GGR58282.1"/>
    <property type="molecule type" value="Genomic_DNA"/>
</dbReference>
<comment type="caution">
    <text evidence="2">The sequence shown here is derived from an EMBL/GenBank/DDBJ whole genome shotgun (WGS) entry which is preliminary data.</text>
</comment>